<proteinExistence type="predicted"/>
<evidence type="ECO:0000313" key="2">
    <source>
        <dbReference type="Proteomes" id="UP001329313"/>
    </source>
</evidence>
<name>A0AAU0MG41_9MICO</name>
<dbReference type="KEGG" id="mliy:RYJ27_12735"/>
<sequence length="151" mass="16387">MGLFVRKVRTSSGATAVQIARKHRGVRTIVEHIGSAHDDAQLAALVQTAKERITAGQLAFDLDALTPTAPTGVAPTVVGSRSRVLWELLETTYRRIGFDTAVDDDTFMKLVLARVVEPTSKADTIRVLEELGVPAPGLRTIWRTLESPVSL</sequence>
<reference evidence="1 2" key="1">
    <citation type="submission" date="2023-10" db="EMBL/GenBank/DDBJ databases">
        <title>Y20.</title>
        <authorList>
            <person name="Zhang G."/>
            <person name="Ding Y."/>
        </authorList>
    </citation>
    <scope>NUCLEOTIDE SEQUENCE [LARGE SCALE GENOMIC DNA]</scope>
    <source>
        <strain evidence="1 2">Y20</strain>
    </source>
</reference>
<accession>A0AAU0MG41</accession>
<keyword evidence="2" id="KW-1185">Reference proteome</keyword>
<evidence type="ECO:0000313" key="1">
    <source>
        <dbReference type="EMBL" id="WOQ69543.1"/>
    </source>
</evidence>
<evidence type="ECO:0008006" key="3">
    <source>
        <dbReference type="Google" id="ProtNLM"/>
    </source>
</evidence>
<dbReference type="Proteomes" id="UP001329313">
    <property type="component" value="Chromosome"/>
</dbReference>
<dbReference type="AlphaFoldDB" id="A0AAU0MG41"/>
<gene>
    <name evidence="1" type="ORF">RYJ27_12735</name>
</gene>
<protein>
    <recommendedName>
        <fullName evidence="3">Transposase</fullName>
    </recommendedName>
</protein>
<organism evidence="1 2">
    <name type="scientific">Microbacterium limosum</name>
    <dbReference type="NCBI Taxonomy" id="3079935"/>
    <lineage>
        <taxon>Bacteria</taxon>
        <taxon>Bacillati</taxon>
        <taxon>Actinomycetota</taxon>
        <taxon>Actinomycetes</taxon>
        <taxon>Micrococcales</taxon>
        <taxon>Microbacteriaceae</taxon>
        <taxon>Microbacterium</taxon>
    </lineage>
</organism>
<dbReference type="EMBL" id="CP137080">
    <property type="protein sequence ID" value="WOQ69543.1"/>
    <property type="molecule type" value="Genomic_DNA"/>
</dbReference>